<feature type="compositionally biased region" description="Polar residues" evidence="1">
    <location>
        <begin position="236"/>
        <end position="266"/>
    </location>
</feature>
<evidence type="ECO:0000313" key="2">
    <source>
        <dbReference type="EMBL" id="OVA01803.1"/>
    </source>
</evidence>
<accession>A0A200PUA8</accession>
<dbReference type="FunCoup" id="A0A200PUA8">
    <property type="interactions" value="860"/>
</dbReference>
<dbReference type="PANTHER" id="PTHR31110:SF2">
    <property type="entry name" value="PESTICIDAL CRYSTAL CRY8BA PROTEIN"/>
    <property type="match status" value="1"/>
</dbReference>
<feature type="region of interest" description="Disordered" evidence="1">
    <location>
        <begin position="223"/>
        <end position="288"/>
    </location>
</feature>
<feature type="region of interest" description="Disordered" evidence="1">
    <location>
        <begin position="66"/>
        <end position="197"/>
    </location>
</feature>
<keyword evidence="3" id="KW-1185">Reference proteome</keyword>
<dbReference type="AlphaFoldDB" id="A0A200PUA8"/>
<dbReference type="STRING" id="56857.A0A200PUA8"/>
<organism evidence="2 3">
    <name type="scientific">Macleaya cordata</name>
    <name type="common">Five-seeded plume-poppy</name>
    <name type="synonym">Bocconia cordata</name>
    <dbReference type="NCBI Taxonomy" id="56857"/>
    <lineage>
        <taxon>Eukaryota</taxon>
        <taxon>Viridiplantae</taxon>
        <taxon>Streptophyta</taxon>
        <taxon>Embryophyta</taxon>
        <taxon>Tracheophyta</taxon>
        <taxon>Spermatophyta</taxon>
        <taxon>Magnoliopsida</taxon>
        <taxon>Ranunculales</taxon>
        <taxon>Papaveraceae</taxon>
        <taxon>Papaveroideae</taxon>
        <taxon>Macleaya</taxon>
    </lineage>
</organism>
<name>A0A200PUA8_MACCD</name>
<evidence type="ECO:0000256" key="1">
    <source>
        <dbReference type="SAM" id="MobiDB-lite"/>
    </source>
</evidence>
<feature type="compositionally biased region" description="Polar residues" evidence="1">
    <location>
        <begin position="176"/>
        <end position="197"/>
    </location>
</feature>
<protein>
    <recommendedName>
        <fullName evidence="4">Pesticidal crystal cry8Ba protein</fullName>
    </recommendedName>
</protein>
<proteinExistence type="predicted"/>
<reference evidence="2 3" key="1">
    <citation type="journal article" date="2017" name="Mol. Plant">
        <title>The Genome of Medicinal Plant Macleaya cordata Provides New Insights into Benzylisoquinoline Alkaloids Metabolism.</title>
        <authorList>
            <person name="Liu X."/>
            <person name="Liu Y."/>
            <person name="Huang P."/>
            <person name="Ma Y."/>
            <person name="Qing Z."/>
            <person name="Tang Q."/>
            <person name="Cao H."/>
            <person name="Cheng P."/>
            <person name="Zheng Y."/>
            <person name="Yuan Z."/>
            <person name="Zhou Y."/>
            <person name="Liu J."/>
            <person name="Tang Z."/>
            <person name="Zhuo Y."/>
            <person name="Zhang Y."/>
            <person name="Yu L."/>
            <person name="Huang J."/>
            <person name="Yang P."/>
            <person name="Peng Q."/>
            <person name="Zhang J."/>
            <person name="Jiang W."/>
            <person name="Zhang Z."/>
            <person name="Lin K."/>
            <person name="Ro D.K."/>
            <person name="Chen X."/>
            <person name="Xiong X."/>
            <person name="Shang Y."/>
            <person name="Huang S."/>
            <person name="Zeng J."/>
        </authorList>
    </citation>
    <scope>NUCLEOTIDE SEQUENCE [LARGE SCALE GENOMIC DNA]</scope>
    <source>
        <strain evidence="3">cv. BLH2017</strain>
        <tissue evidence="2">Root</tissue>
    </source>
</reference>
<sequence>MFTEGLDTNAVRWAREQRQVPASISGQRPWMDPVSNIRNGGRGFGLPPHSKFRSGHLPSGVIPASRAIHGDADDSGFGSDMDETTDTEEEIYSGRYSIDSSPPRYTKPLSKQTHYTSDTVTSDFSSSRETVRQRQGNGIERPVRGTGNKYPVGQHDDTEDDESSDSAMSSEFPSSQIRNNNSSAPRGGTYTSEGYASSVPSQANVEIHSEKDFCMRNLQTKKLSDDDVPSAPPFSSYGQETNQAAEKSPTSRAHGTPCTVESNGSSIRKEPSTSENLASGVNAQDKTGNKISDLSGRFVQANVGDEAAVSSGSLPARLPTFHASGQGPWYAVISYDACVRLCLNSWARGCMEAPIFLENECALLRNAFGLQQVLLQSEEELLANRSSKLVSEGAAPKPKKTIGKMKVQVRKVKMALDPPTGCSFSSLKSRSIKMESLRYRVSNLQSTISSGCEALRRVRVVPRIPANGSFSRHSLAYVQASTQYIKQVSSLLKVGVTTLRNSSASYEAVQETYSCLLRLKSSTEEDAVRMQPGSGETHVFFPDSLGDDLIIEVQDSKGKYYGRVLAQVATITEDSGEKLRWWCIYREPEHELVGRIQLYINYSTSPDENGHLKCGSVAETVAYDLVLEIAMKIQHFQQRKLLLDGPWKWLLTEFASYYGVSDAYTKLRYLSYVMDVATPTADCLVLVHDLLLPVLMKGRSKNTLSHQENRILGEIEDQIEQIFALVFENYKSLDESFPSGMVDVFRPAIGSPAPALAPAIKLYTLLHDILSPETQLKLCGYFQVAAKKRSRRHLAETDEFVAVNSEGTLMDAMTLSTAYQKMKHLCLNIRNEVFTDMEIHNHHVLPSFIDLPNISSSIYSVELCSRLRAFLVACPPTGPSPHVVDLVIATADFQRDLASWNINSVKGGVDAKELFHLYIILWVQDKRLSLLESCKLDKIKWSGVRTQHSTTPFVDDMYERLKETLSEYETIICRWPEYTFVLENAIADVEKAIVESLDKQYADVLSPLKDNLAPKKFGLKYIQKLANRSVLPYTVPEDLGILLNSMKRMLDVLRPRIETQFKSWGSCIPSGGSAVPGERLSEITVMLRTKFRNYLQAVVEKLAENTRMQSATKLKKIIQDSKETAVESDVRSRMQPLKDQLTSTMSHLHNIFETHVFVAICRGYWDRMGQDVLSFLENRKENRSWYKGSRVAVAILDDTFASQLQQLLGNALQEKDLEPPRSIMEVRSMLCKDAPNHKDSNYYY</sequence>
<feature type="compositionally biased region" description="Polar residues" evidence="1">
    <location>
        <begin position="273"/>
        <end position="288"/>
    </location>
</feature>
<comment type="caution">
    <text evidence="2">The sequence shown here is derived from an EMBL/GenBank/DDBJ whole genome shotgun (WGS) entry which is preliminary data.</text>
</comment>
<feature type="compositionally biased region" description="Low complexity" evidence="1">
    <location>
        <begin position="165"/>
        <end position="175"/>
    </location>
</feature>
<dbReference type="EMBL" id="MVGT01004037">
    <property type="protein sequence ID" value="OVA01803.1"/>
    <property type="molecule type" value="Genomic_DNA"/>
</dbReference>
<dbReference type="OrthoDB" id="1896158at2759"/>
<dbReference type="PANTHER" id="PTHR31110">
    <property type="entry name" value="PESTICIDAL CRYSTAL CRY8BA PROTEIN"/>
    <property type="match status" value="1"/>
</dbReference>
<dbReference type="InParanoid" id="A0A200PUA8"/>
<evidence type="ECO:0000313" key="3">
    <source>
        <dbReference type="Proteomes" id="UP000195402"/>
    </source>
</evidence>
<dbReference type="OMA" id="CINLRNE"/>
<feature type="compositionally biased region" description="Acidic residues" evidence="1">
    <location>
        <begin position="80"/>
        <end position="91"/>
    </location>
</feature>
<evidence type="ECO:0008006" key="4">
    <source>
        <dbReference type="Google" id="ProtNLM"/>
    </source>
</evidence>
<feature type="compositionally biased region" description="Low complexity" evidence="1">
    <location>
        <begin position="116"/>
        <end position="127"/>
    </location>
</feature>
<gene>
    <name evidence="2" type="ORF">BVC80_9075g46</name>
</gene>
<dbReference type="Proteomes" id="UP000195402">
    <property type="component" value="Unassembled WGS sequence"/>
</dbReference>